<feature type="transmembrane region" description="Helical" evidence="15">
    <location>
        <begin position="990"/>
        <end position="1010"/>
    </location>
</feature>
<dbReference type="Pfam" id="PF00122">
    <property type="entry name" value="E1-E2_ATPase"/>
    <property type="match status" value="1"/>
</dbReference>
<name>A0A1R2ARX9_9CILI</name>
<keyword evidence="8 15" id="KW-1133">Transmembrane helix</keyword>
<dbReference type="Gene3D" id="3.40.50.1000">
    <property type="entry name" value="HAD superfamily/HAD-like"/>
    <property type="match status" value="1"/>
</dbReference>
<feature type="transmembrane region" description="Helical" evidence="15">
    <location>
        <begin position="316"/>
        <end position="337"/>
    </location>
</feature>
<dbReference type="InterPro" id="IPR023298">
    <property type="entry name" value="ATPase_P-typ_TM_dom_sf"/>
</dbReference>
<evidence type="ECO:0000256" key="2">
    <source>
        <dbReference type="ARBA" id="ARBA00022692"/>
    </source>
</evidence>
<keyword evidence="4" id="KW-0547">Nucleotide-binding</keyword>
<keyword evidence="20" id="KW-1185">Reference proteome</keyword>
<evidence type="ECO:0000256" key="12">
    <source>
        <dbReference type="ARBA" id="ARBA00035029"/>
    </source>
</evidence>
<dbReference type="SFLD" id="SFLDG00002">
    <property type="entry name" value="C1.7:_P-type_atpase_like"/>
    <property type="match status" value="1"/>
</dbReference>
<dbReference type="PRINTS" id="PR00121">
    <property type="entry name" value="NAKATPASE"/>
</dbReference>
<evidence type="ECO:0000256" key="1">
    <source>
        <dbReference type="ARBA" id="ARBA00004127"/>
    </source>
</evidence>
<keyword evidence="6" id="KW-0460">Magnesium</keyword>
<evidence type="ECO:0000259" key="17">
    <source>
        <dbReference type="Pfam" id="PF00689"/>
    </source>
</evidence>
<dbReference type="GO" id="GO:0005524">
    <property type="term" value="F:ATP binding"/>
    <property type="evidence" value="ECO:0007669"/>
    <property type="project" value="UniProtKB-KW"/>
</dbReference>
<sequence>MKVEPVSFYDPEMPLISSFQFSIDAASDIVEAYRNRKLAEELDIITDHGGAIGIVEKLKSSRQTGLITSSEDYSDRIATFGKNKPTKEQKLTYFQLCWNALKDNTLRILILSGTVSLIIGATLDEHPEIGWIEGFAIILAVAIVVNVSAINDFQKQKKFYELKKQNQGTKSINVLRDSIWKAMHPKHLLAGDIVKLENGIIIPADGVLIESSSIEIVESAMTGENENIKKLSYKEAMTFRDDYLKTNIDSASKDDKNHEIPSPVVLSGTNLAEGVGVMVVVAVGKNSAEGRIKELAEQEEEETPLMKKLNKLTESIAKAGIICSAITMVSLFIRFGVKFKDQSWNEKEDPNLIVKYFITGITVLVVAIPEGLPLAVTISLAYSVKKMQKENNLVRKMQACETMGGADMICSDKTGTLTQNKMTVNEFWAGSMYISTNKDNNLNKTSSPAHFYLLKESIFTNTSAFIDPVKGEQGSKSEIALLLFMIALGHSDYQEMRNNYYEKFYKIYPFSSKRKRSSTVVSLEDGRRRVHLKGAVEIVLKSCTTLLNADGDLKTIGPDVLITINTIINNMTSKALRVLAIAYKDMKTDIDYDELDERGFPRIENYGFTLLGLAGIRDPIRDEVPDAVLKCQKAGITVRMVTGDNKSTAQAIAKECFIIKNDEQTVMEGKEFAEITGGTVCSICRTKTCPCPRNKSEKKNSNRQIRKDVVANFTSFKDIIKNLAVLARSAPDDKYTLVTGLREMGHVVAVTGDGTNDAPALRKADIGFAMGMSGTDMAKEAAGIILLDDNFGSIVRAVVWGRNVYDNIRCFLQFQLTVNIVAVVSAMIGAMTIQQSPLTSVQLLWVNMIMDSFASLALATDPPTDEHLNRQPYKKDEFIITRIMWKHILGQALLQLALMFSMMFAGEWFLPEYSTSKHVIKNGDCVGSGRLYDVNGNKDYQELYNDPDYGPSRHFTYIFCIFVVLQLFNEINSRKLRDEINICQRIHKNWLFLVIWVLTFMLQVVIIQVTNYAFSVSIYGLSLVQWIVSIGFGSLALFWRLLLVFIPSGVFPETGNKQIEVNSLRIFSLKSTAFKGRNTFRIS</sequence>
<feature type="transmembrane region" description="Helical" evidence="15">
    <location>
        <begin position="1016"/>
        <end position="1039"/>
    </location>
</feature>
<protein>
    <recommendedName>
        <fullName evidence="14">P-type sodium-transporting ATPase4</fullName>
        <ecNumber evidence="12">7.2.2.3</ecNumber>
    </recommendedName>
</protein>
<dbReference type="Gene3D" id="2.70.150.10">
    <property type="entry name" value="Calcium-transporting ATPase, cytoplasmic transduction domain A"/>
    <property type="match status" value="1"/>
</dbReference>
<dbReference type="InterPro" id="IPR023299">
    <property type="entry name" value="ATPase_P-typ_cyto_dom_N"/>
</dbReference>
<dbReference type="Proteomes" id="UP000187209">
    <property type="component" value="Unassembled WGS sequence"/>
</dbReference>
<evidence type="ECO:0000313" key="19">
    <source>
        <dbReference type="EMBL" id="OMJ67269.1"/>
    </source>
</evidence>
<dbReference type="GO" id="GO:0016887">
    <property type="term" value="F:ATP hydrolysis activity"/>
    <property type="evidence" value="ECO:0007669"/>
    <property type="project" value="InterPro"/>
</dbReference>
<gene>
    <name evidence="19" type="ORF">SteCoe_35617</name>
</gene>
<dbReference type="GO" id="GO:0005388">
    <property type="term" value="F:P-type calcium transporter activity"/>
    <property type="evidence" value="ECO:0007669"/>
    <property type="project" value="TreeGrafter"/>
</dbReference>
<evidence type="ECO:0000256" key="11">
    <source>
        <dbReference type="ARBA" id="ARBA00023201"/>
    </source>
</evidence>
<accession>A0A1R2ARX9</accession>
<keyword evidence="11" id="KW-0739">Sodium transport</keyword>
<dbReference type="FunFam" id="1.20.1110.10:FF:000036">
    <property type="entry name" value="Calcium-transporting ATPase"/>
    <property type="match status" value="1"/>
</dbReference>
<feature type="transmembrane region" description="Helical" evidence="15">
    <location>
        <begin position="105"/>
        <end position="123"/>
    </location>
</feature>
<keyword evidence="11" id="KW-0813">Transport</keyword>
<evidence type="ECO:0000259" key="18">
    <source>
        <dbReference type="Pfam" id="PF00690"/>
    </source>
</evidence>
<dbReference type="SFLD" id="SFLDF00027">
    <property type="entry name" value="p-type_atpase"/>
    <property type="match status" value="1"/>
</dbReference>
<evidence type="ECO:0000256" key="9">
    <source>
        <dbReference type="ARBA" id="ARBA00023053"/>
    </source>
</evidence>
<evidence type="ECO:0000256" key="14">
    <source>
        <dbReference type="ARBA" id="ARBA00067200"/>
    </source>
</evidence>
<dbReference type="Gene3D" id="3.40.1110.10">
    <property type="entry name" value="Calcium-transporting ATPase, cytoplasmic domain N"/>
    <property type="match status" value="1"/>
</dbReference>
<reference evidence="19 20" key="1">
    <citation type="submission" date="2016-11" db="EMBL/GenBank/DDBJ databases">
        <title>The macronuclear genome of Stentor coeruleus: a giant cell with tiny introns.</title>
        <authorList>
            <person name="Slabodnick M."/>
            <person name="Ruby J.G."/>
            <person name="Reiff S.B."/>
            <person name="Swart E.C."/>
            <person name="Gosai S."/>
            <person name="Prabakaran S."/>
            <person name="Witkowska E."/>
            <person name="Larue G.E."/>
            <person name="Fisher S."/>
            <person name="Freeman R.M."/>
            <person name="Gunawardena J."/>
            <person name="Chu W."/>
            <person name="Stover N.A."/>
            <person name="Gregory B.D."/>
            <person name="Nowacki M."/>
            <person name="Derisi J."/>
            <person name="Roy S.W."/>
            <person name="Marshall W.F."/>
            <person name="Sood P."/>
        </authorList>
    </citation>
    <scope>NUCLEOTIDE SEQUENCE [LARGE SCALE GENOMIC DNA]</scope>
    <source>
        <strain evidence="19">WM001</strain>
    </source>
</reference>
<feature type="transmembrane region" description="Helical" evidence="15">
    <location>
        <begin position="843"/>
        <end position="862"/>
    </location>
</feature>
<dbReference type="Pfam" id="PF13246">
    <property type="entry name" value="Cation_ATPase"/>
    <property type="match status" value="1"/>
</dbReference>
<dbReference type="FunFam" id="3.40.50.1000:FF:000001">
    <property type="entry name" value="Phospholipid-transporting ATPase IC"/>
    <property type="match status" value="1"/>
</dbReference>
<evidence type="ECO:0000256" key="8">
    <source>
        <dbReference type="ARBA" id="ARBA00022989"/>
    </source>
</evidence>
<evidence type="ECO:0000256" key="6">
    <source>
        <dbReference type="ARBA" id="ARBA00022842"/>
    </source>
</evidence>
<dbReference type="NCBIfam" id="TIGR01494">
    <property type="entry name" value="ATPase_P-type"/>
    <property type="match status" value="2"/>
</dbReference>
<comment type="caution">
    <text evidence="19">The sequence shown here is derived from an EMBL/GenBank/DDBJ whole genome shotgun (WGS) entry which is preliminary data.</text>
</comment>
<dbReference type="SUPFAM" id="SSF56784">
    <property type="entry name" value="HAD-like"/>
    <property type="match status" value="1"/>
</dbReference>
<dbReference type="AlphaFoldDB" id="A0A1R2ARX9"/>
<dbReference type="PANTHER" id="PTHR24093:SF369">
    <property type="entry name" value="CALCIUM-TRANSPORTING ATPASE"/>
    <property type="match status" value="1"/>
</dbReference>
<dbReference type="GO" id="GO:0012505">
    <property type="term" value="C:endomembrane system"/>
    <property type="evidence" value="ECO:0007669"/>
    <property type="project" value="UniProtKB-SubCell"/>
</dbReference>
<dbReference type="InterPro" id="IPR018303">
    <property type="entry name" value="ATPase_P-typ_P_site"/>
</dbReference>
<dbReference type="PANTHER" id="PTHR24093">
    <property type="entry name" value="CATION TRANSPORTING ATPASE"/>
    <property type="match status" value="1"/>
</dbReference>
<dbReference type="SUPFAM" id="SSF81665">
    <property type="entry name" value="Calcium ATPase, transmembrane domain M"/>
    <property type="match status" value="1"/>
</dbReference>
<feature type="domain" description="P-type ATPase A" evidence="16">
    <location>
        <begin position="171"/>
        <end position="296"/>
    </location>
</feature>
<dbReference type="InterPro" id="IPR023214">
    <property type="entry name" value="HAD_sf"/>
</dbReference>
<comment type="catalytic activity">
    <reaction evidence="13">
        <text>Na(+)(in) + ATP + H2O = Na(+)(out) + ADP + phosphate + H(+)</text>
        <dbReference type="Rhea" id="RHEA:14633"/>
        <dbReference type="ChEBI" id="CHEBI:15377"/>
        <dbReference type="ChEBI" id="CHEBI:15378"/>
        <dbReference type="ChEBI" id="CHEBI:29101"/>
        <dbReference type="ChEBI" id="CHEBI:30616"/>
        <dbReference type="ChEBI" id="CHEBI:43474"/>
        <dbReference type="ChEBI" id="CHEBI:456216"/>
        <dbReference type="EC" id="7.2.2.3"/>
    </reaction>
    <physiologicalReaction direction="left-to-right" evidence="13">
        <dbReference type="Rhea" id="RHEA:14634"/>
    </physiologicalReaction>
</comment>
<evidence type="ECO:0000256" key="7">
    <source>
        <dbReference type="ARBA" id="ARBA00022967"/>
    </source>
</evidence>
<feature type="transmembrane region" description="Helical" evidence="15">
    <location>
        <begin position="883"/>
        <end position="905"/>
    </location>
</feature>
<evidence type="ECO:0000256" key="3">
    <source>
        <dbReference type="ARBA" id="ARBA00022723"/>
    </source>
</evidence>
<feature type="transmembrane region" description="Helical" evidence="15">
    <location>
        <begin position="129"/>
        <end position="150"/>
    </location>
</feature>
<evidence type="ECO:0000256" key="15">
    <source>
        <dbReference type="SAM" id="Phobius"/>
    </source>
</evidence>
<dbReference type="GO" id="GO:0008554">
    <property type="term" value="F:P-type sodium transporter activity"/>
    <property type="evidence" value="ECO:0007669"/>
    <property type="project" value="UniProtKB-EC"/>
</dbReference>
<dbReference type="OrthoDB" id="3352408at2759"/>
<keyword evidence="2 15" id="KW-0812">Transmembrane</keyword>
<dbReference type="InterPro" id="IPR006068">
    <property type="entry name" value="ATPase_P-typ_cation-transptr_C"/>
</dbReference>
<dbReference type="SUPFAM" id="SSF81660">
    <property type="entry name" value="Metal cation-transporting ATPase, ATP-binding domain N"/>
    <property type="match status" value="1"/>
</dbReference>
<dbReference type="GO" id="GO:0046872">
    <property type="term" value="F:metal ion binding"/>
    <property type="evidence" value="ECO:0007669"/>
    <property type="project" value="UniProtKB-KW"/>
</dbReference>
<dbReference type="EC" id="7.2.2.3" evidence="12"/>
<dbReference type="InterPro" id="IPR036412">
    <property type="entry name" value="HAD-like_sf"/>
</dbReference>
<keyword evidence="3" id="KW-0479">Metal-binding</keyword>
<dbReference type="Gene3D" id="1.20.1110.10">
    <property type="entry name" value="Calcium-transporting ATPase, transmembrane domain"/>
    <property type="match status" value="1"/>
</dbReference>
<feature type="domain" description="Cation-transporting P-type ATPase C-terminal" evidence="17">
    <location>
        <begin position="836"/>
        <end position="1042"/>
    </location>
</feature>
<dbReference type="InterPro" id="IPR001757">
    <property type="entry name" value="P_typ_ATPase"/>
</dbReference>
<keyword evidence="5" id="KW-0067">ATP-binding</keyword>
<dbReference type="SFLD" id="SFLDS00003">
    <property type="entry name" value="Haloacid_Dehalogenase"/>
    <property type="match status" value="1"/>
</dbReference>
<keyword evidence="11" id="KW-0406">Ion transport</keyword>
<dbReference type="Pfam" id="PF00689">
    <property type="entry name" value="Cation_ATPase_C"/>
    <property type="match status" value="1"/>
</dbReference>
<evidence type="ECO:0000256" key="13">
    <source>
        <dbReference type="ARBA" id="ARBA00049499"/>
    </source>
</evidence>
<dbReference type="GO" id="GO:0005886">
    <property type="term" value="C:plasma membrane"/>
    <property type="evidence" value="ECO:0007669"/>
    <property type="project" value="TreeGrafter"/>
</dbReference>
<organism evidence="19 20">
    <name type="scientific">Stentor coeruleus</name>
    <dbReference type="NCBI Taxonomy" id="5963"/>
    <lineage>
        <taxon>Eukaryota</taxon>
        <taxon>Sar</taxon>
        <taxon>Alveolata</taxon>
        <taxon>Ciliophora</taxon>
        <taxon>Postciliodesmatophora</taxon>
        <taxon>Heterotrichea</taxon>
        <taxon>Heterotrichida</taxon>
        <taxon>Stentoridae</taxon>
        <taxon>Stentor</taxon>
    </lineage>
</organism>
<dbReference type="InterPro" id="IPR004014">
    <property type="entry name" value="ATPase_P-typ_cation-transptr_N"/>
</dbReference>
<feature type="transmembrane region" description="Helical" evidence="15">
    <location>
        <begin position="810"/>
        <end position="831"/>
    </location>
</feature>
<feature type="transmembrane region" description="Helical" evidence="15">
    <location>
        <begin position="952"/>
        <end position="969"/>
    </location>
</feature>
<proteinExistence type="predicted"/>
<evidence type="ECO:0000256" key="10">
    <source>
        <dbReference type="ARBA" id="ARBA00023136"/>
    </source>
</evidence>
<keyword evidence="7" id="KW-1278">Translocase</keyword>
<keyword evidence="9" id="KW-0915">Sodium</keyword>
<dbReference type="InterPro" id="IPR008250">
    <property type="entry name" value="ATPase_P-typ_transduc_dom_A_sf"/>
</dbReference>
<evidence type="ECO:0000259" key="16">
    <source>
        <dbReference type="Pfam" id="PF00122"/>
    </source>
</evidence>
<feature type="domain" description="Cation-transporting P-type ATPase N-terminal" evidence="18">
    <location>
        <begin position="49"/>
        <end position="116"/>
    </location>
</feature>
<keyword evidence="10 15" id="KW-0472">Membrane</keyword>
<dbReference type="EMBL" id="MPUH01001532">
    <property type="protein sequence ID" value="OMJ67269.1"/>
    <property type="molecule type" value="Genomic_DNA"/>
</dbReference>
<dbReference type="Pfam" id="PF00690">
    <property type="entry name" value="Cation_ATPase_N"/>
    <property type="match status" value="1"/>
</dbReference>
<dbReference type="InterPro" id="IPR059000">
    <property type="entry name" value="ATPase_P-type_domA"/>
</dbReference>
<dbReference type="SUPFAM" id="SSF81653">
    <property type="entry name" value="Calcium ATPase, transduction domain A"/>
    <property type="match status" value="1"/>
</dbReference>
<dbReference type="PRINTS" id="PR00119">
    <property type="entry name" value="CATATPASE"/>
</dbReference>
<evidence type="ECO:0000313" key="20">
    <source>
        <dbReference type="Proteomes" id="UP000187209"/>
    </source>
</evidence>
<evidence type="ECO:0000256" key="4">
    <source>
        <dbReference type="ARBA" id="ARBA00022741"/>
    </source>
</evidence>
<dbReference type="PROSITE" id="PS00154">
    <property type="entry name" value="ATPASE_E1_E2"/>
    <property type="match status" value="1"/>
</dbReference>
<feature type="transmembrane region" description="Helical" evidence="15">
    <location>
        <begin position="357"/>
        <end position="382"/>
    </location>
</feature>
<comment type="subcellular location">
    <subcellularLocation>
        <location evidence="1">Endomembrane system</location>
        <topology evidence="1">Multi-pass membrane protein</topology>
    </subcellularLocation>
</comment>
<dbReference type="InterPro" id="IPR044492">
    <property type="entry name" value="P_typ_ATPase_HD_dom"/>
</dbReference>
<evidence type="ECO:0000256" key="5">
    <source>
        <dbReference type="ARBA" id="ARBA00022840"/>
    </source>
</evidence>